<gene>
    <name evidence="2" type="ORF">BD410DRAFT_832225</name>
</gene>
<dbReference type="InterPro" id="IPR032675">
    <property type="entry name" value="LRR_dom_sf"/>
</dbReference>
<dbReference type="VEuPathDB" id="FungiDB:BD410DRAFT_832225"/>
<dbReference type="EMBL" id="ML170250">
    <property type="protein sequence ID" value="TDL16154.1"/>
    <property type="molecule type" value="Genomic_DNA"/>
</dbReference>
<organism evidence="2 3">
    <name type="scientific">Rickenella mellea</name>
    <dbReference type="NCBI Taxonomy" id="50990"/>
    <lineage>
        <taxon>Eukaryota</taxon>
        <taxon>Fungi</taxon>
        <taxon>Dikarya</taxon>
        <taxon>Basidiomycota</taxon>
        <taxon>Agaricomycotina</taxon>
        <taxon>Agaricomycetes</taxon>
        <taxon>Hymenochaetales</taxon>
        <taxon>Rickenellaceae</taxon>
        <taxon>Rickenella</taxon>
    </lineage>
</organism>
<dbReference type="SUPFAM" id="SSF52047">
    <property type="entry name" value="RNI-like"/>
    <property type="match status" value="1"/>
</dbReference>
<evidence type="ECO:0008006" key="4">
    <source>
        <dbReference type="Google" id="ProtNLM"/>
    </source>
</evidence>
<proteinExistence type="predicted"/>
<evidence type="ECO:0000313" key="2">
    <source>
        <dbReference type="EMBL" id="TDL16154.1"/>
    </source>
</evidence>
<dbReference type="Proteomes" id="UP000294933">
    <property type="component" value="Unassembled WGS sequence"/>
</dbReference>
<reference evidence="2 3" key="1">
    <citation type="submission" date="2018-06" db="EMBL/GenBank/DDBJ databases">
        <title>A transcriptomic atlas of mushroom development highlights an independent origin of complex multicellularity.</title>
        <authorList>
            <consortium name="DOE Joint Genome Institute"/>
            <person name="Krizsan K."/>
            <person name="Almasi E."/>
            <person name="Merenyi Z."/>
            <person name="Sahu N."/>
            <person name="Viragh M."/>
            <person name="Koszo T."/>
            <person name="Mondo S."/>
            <person name="Kiss B."/>
            <person name="Balint B."/>
            <person name="Kues U."/>
            <person name="Barry K."/>
            <person name="Hegedus J.C."/>
            <person name="Henrissat B."/>
            <person name="Johnson J."/>
            <person name="Lipzen A."/>
            <person name="Ohm R."/>
            <person name="Nagy I."/>
            <person name="Pangilinan J."/>
            <person name="Yan J."/>
            <person name="Xiong Y."/>
            <person name="Grigoriev I.V."/>
            <person name="Hibbett D.S."/>
            <person name="Nagy L.G."/>
        </authorList>
    </citation>
    <scope>NUCLEOTIDE SEQUENCE [LARGE SCALE GENOMIC DNA]</scope>
    <source>
        <strain evidence="2 3">SZMC22713</strain>
    </source>
</reference>
<dbReference type="OrthoDB" id="3365698at2759"/>
<name>A0A4Y7PKZ6_9AGAM</name>
<dbReference type="STRING" id="50990.A0A4Y7PKZ6"/>
<keyword evidence="3" id="KW-1185">Reference proteome</keyword>
<dbReference type="Gene3D" id="3.80.10.10">
    <property type="entry name" value="Ribonuclease Inhibitor"/>
    <property type="match status" value="1"/>
</dbReference>
<dbReference type="AlphaFoldDB" id="A0A4Y7PKZ6"/>
<feature type="region of interest" description="Disordered" evidence="1">
    <location>
        <begin position="81"/>
        <end position="100"/>
    </location>
</feature>
<protein>
    <recommendedName>
        <fullName evidence="4">F-box domain-containing protein</fullName>
    </recommendedName>
</protein>
<evidence type="ECO:0000313" key="3">
    <source>
        <dbReference type="Proteomes" id="UP000294933"/>
    </source>
</evidence>
<sequence length="551" mass="61420">MRVIAITSNIFPSLFSYVGTNAPPNRARHEGLRKPRQEWRIFKAGLKVIMYRNGPSQIPTASIIHSSTAVDGIHAILRTNSKEAPLDAPSDSIERDATPPISRLPPELLGDIMTHSVDADEYAATDTVMDKPPFKFLLVNRQWQMSAISNPNLWAIISIALKTSPQERSKIAVEKVRAVVDVWLRRSGSLPLTILLVVRGRSDEPPFDPVMDILLHQSWRWKILKCDLPIPCVVRILETIDRGEATQLVGFDVAVNAKVRHGPWCPESPFQFSNTPRLSRFSLSRIIPRFRFGGTVESLRSLDLSGSGVSSLEFKNCIKYCARLKELAAFLVSNDEPFAVADYGSITHTQLQEFTIRAFVFDPGPILDFLILPALRSLAIATHSDTNQGWPHLQSLLVRSQPRLEALKLVGTTLTESELLNSLRLVPHLNRLELIRVAVSHRTIGELTPGPLSARPSCGNVCLCPNIKSLYIDVSRVSVAPIRELLVRRYEWCLDDADGSDGPTRMGCARLADVCLDNICWDMACLKEDQAVTECMRRGLQLYDSCLALGH</sequence>
<evidence type="ECO:0000256" key="1">
    <source>
        <dbReference type="SAM" id="MobiDB-lite"/>
    </source>
</evidence>
<accession>A0A4Y7PKZ6</accession>